<gene>
    <name evidence="1" type="ORF">ACFFX0_18500</name>
</gene>
<evidence type="ECO:0000313" key="1">
    <source>
        <dbReference type="EMBL" id="MFB9073086.1"/>
    </source>
</evidence>
<keyword evidence="2" id="KW-1185">Reference proteome</keyword>
<name>A0ABV5G2D2_9MICC</name>
<sequence>MLSASPDEGSAFSRPRACGSWKFLRPIVPISRPMPDCLMPPKGARWSSRAGPWVLWKT</sequence>
<proteinExistence type="predicted"/>
<reference evidence="1 2" key="1">
    <citation type="submission" date="2024-09" db="EMBL/GenBank/DDBJ databases">
        <authorList>
            <person name="Sun Q."/>
            <person name="Mori K."/>
        </authorList>
    </citation>
    <scope>NUCLEOTIDE SEQUENCE [LARGE SCALE GENOMIC DNA]</scope>
    <source>
        <strain evidence="1 2">CCM 7609</strain>
    </source>
</reference>
<organism evidence="1 2">
    <name type="scientific">Citricoccus parietis</name>
    <dbReference type="NCBI Taxonomy" id="592307"/>
    <lineage>
        <taxon>Bacteria</taxon>
        <taxon>Bacillati</taxon>
        <taxon>Actinomycetota</taxon>
        <taxon>Actinomycetes</taxon>
        <taxon>Micrococcales</taxon>
        <taxon>Micrococcaceae</taxon>
        <taxon>Citricoccus</taxon>
    </lineage>
</organism>
<protein>
    <submittedName>
        <fullName evidence="1">Uncharacterized protein</fullName>
    </submittedName>
</protein>
<evidence type="ECO:0000313" key="2">
    <source>
        <dbReference type="Proteomes" id="UP001589575"/>
    </source>
</evidence>
<comment type="caution">
    <text evidence="1">The sequence shown here is derived from an EMBL/GenBank/DDBJ whole genome shotgun (WGS) entry which is preliminary data.</text>
</comment>
<accession>A0ABV5G2D2</accession>
<dbReference type="EMBL" id="JBHMFI010000001">
    <property type="protein sequence ID" value="MFB9073086.1"/>
    <property type="molecule type" value="Genomic_DNA"/>
</dbReference>
<dbReference type="Proteomes" id="UP001589575">
    <property type="component" value="Unassembled WGS sequence"/>
</dbReference>